<dbReference type="InterPro" id="IPR014430">
    <property type="entry name" value="Scs7"/>
</dbReference>
<dbReference type="RefSeq" id="WP_395814233.1">
    <property type="nucleotide sequence ID" value="NZ_CP043494.1"/>
</dbReference>
<sequence>MKTEYVRHSSGRMFENDFLEAASKIHPVVPFVFYIPIVMGLLAWGLWSGTTTVGKIALFGVLGYLTWCFMEYTLHRNLFHWEGNGPLTRRFHAIIHGYHHTYPDDPQRLVMPLGASIPLAIVIGGLLWLVGRPDATIPYFCGIVVGYLVYDYLHWAVHYKKPWTNWGKALRAHHMAHHFACPDKNFGISHRWIDVLIGSMQVRGQAAREAAKQSTGGNTAE</sequence>
<organism evidence="16 17">
    <name type="scientific">Archangium minus</name>
    <dbReference type="NCBI Taxonomy" id="83450"/>
    <lineage>
        <taxon>Bacteria</taxon>
        <taxon>Pseudomonadati</taxon>
        <taxon>Myxococcota</taxon>
        <taxon>Myxococcia</taxon>
        <taxon>Myxococcales</taxon>
        <taxon>Cystobacterineae</taxon>
        <taxon>Archangiaceae</taxon>
        <taxon>Archangium</taxon>
    </lineage>
</organism>
<evidence type="ECO:0000256" key="6">
    <source>
        <dbReference type="ARBA" id="ARBA00022824"/>
    </source>
</evidence>
<reference evidence="16 17" key="1">
    <citation type="submission" date="2019-08" db="EMBL/GenBank/DDBJ databases">
        <title>Archangium and Cystobacter genomes.</title>
        <authorList>
            <person name="Chen I.-C.K."/>
            <person name="Wielgoss S."/>
        </authorList>
    </citation>
    <scope>NUCLEOTIDE SEQUENCE [LARGE SCALE GENOMIC DNA]</scope>
    <source>
        <strain evidence="16 17">Cbm 6</strain>
    </source>
</reference>
<keyword evidence="17" id="KW-1185">Reference proteome</keyword>
<feature type="transmembrane region" description="Helical" evidence="14">
    <location>
        <begin position="53"/>
        <end position="70"/>
    </location>
</feature>
<name>A0ABY9WJT3_9BACT</name>
<comment type="subcellular location">
    <subcellularLocation>
        <location evidence="2">Endoplasmic reticulum membrane</location>
        <topology evidence="2">Multi-pass membrane protein</topology>
    </subcellularLocation>
</comment>
<proteinExistence type="predicted"/>
<keyword evidence="5" id="KW-0479">Metal-binding</keyword>
<keyword evidence="12 14" id="KW-0472">Membrane</keyword>
<dbReference type="PANTHER" id="PTHR12863:SF1">
    <property type="entry name" value="FATTY ACID 2-HYDROXYLASE"/>
    <property type="match status" value="1"/>
</dbReference>
<keyword evidence="7" id="KW-0276">Fatty acid metabolism</keyword>
<evidence type="ECO:0000256" key="3">
    <source>
        <dbReference type="ARBA" id="ARBA00022516"/>
    </source>
</evidence>
<evidence type="ECO:0000256" key="11">
    <source>
        <dbReference type="ARBA" id="ARBA00023098"/>
    </source>
</evidence>
<feature type="transmembrane region" description="Helical" evidence="14">
    <location>
        <begin position="28"/>
        <end position="47"/>
    </location>
</feature>
<evidence type="ECO:0000313" key="17">
    <source>
        <dbReference type="Proteomes" id="UP001611383"/>
    </source>
</evidence>
<keyword evidence="10" id="KW-0560">Oxidoreductase</keyword>
<dbReference type="InterPro" id="IPR006694">
    <property type="entry name" value="Fatty_acid_hydroxylase"/>
</dbReference>
<evidence type="ECO:0000256" key="1">
    <source>
        <dbReference type="ARBA" id="ARBA00001947"/>
    </source>
</evidence>
<evidence type="ECO:0000256" key="12">
    <source>
        <dbReference type="ARBA" id="ARBA00023136"/>
    </source>
</evidence>
<comment type="cofactor">
    <cofactor evidence="1">
        <name>Zn(2+)</name>
        <dbReference type="ChEBI" id="CHEBI:29105"/>
    </cofactor>
</comment>
<evidence type="ECO:0000256" key="2">
    <source>
        <dbReference type="ARBA" id="ARBA00004477"/>
    </source>
</evidence>
<protein>
    <submittedName>
        <fullName evidence="16">Fatty acid hydroxylase</fullName>
    </submittedName>
</protein>
<dbReference type="EMBL" id="CP043494">
    <property type="protein sequence ID" value="WNG43399.1"/>
    <property type="molecule type" value="Genomic_DNA"/>
</dbReference>
<keyword evidence="9 14" id="KW-1133">Transmembrane helix</keyword>
<evidence type="ECO:0000256" key="8">
    <source>
        <dbReference type="ARBA" id="ARBA00022833"/>
    </source>
</evidence>
<keyword evidence="4 14" id="KW-0812">Transmembrane</keyword>
<dbReference type="Proteomes" id="UP001611383">
    <property type="component" value="Chromosome"/>
</dbReference>
<keyword evidence="13" id="KW-0275">Fatty acid biosynthesis</keyword>
<dbReference type="PANTHER" id="PTHR12863">
    <property type="entry name" value="FATTY ACID HYDROXYLASE"/>
    <property type="match status" value="1"/>
</dbReference>
<feature type="domain" description="Fatty acid hydroxylase" evidence="15">
    <location>
        <begin position="61"/>
        <end position="198"/>
    </location>
</feature>
<evidence type="ECO:0000256" key="4">
    <source>
        <dbReference type="ARBA" id="ARBA00022692"/>
    </source>
</evidence>
<evidence type="ECO:0000259" key="15">
    <source>
        <dbReference type="Pfam" id="PF04116"/>
    </source>
</evidence>
<feature type="transmembrane region" description="Helical" evidence="14">
    <location>
        <begin position="109"/>
        <end position="130"/>
    </location>
</feature>
<evidence type="ECO:0000313" key="16">
    <source>
        <dbReference type="EMBL" id="WNG43399.1"/>
    </source>
</evidence>
<feature type="transmembrane region" description="Helical" evidence="14">
    <location>
        <begin position="136"/>
        <end position="153"/>
    </location>
</feature>
<keyword evidence="8" id="KW-0862">Zinc</keyword>
<evidence type="ECO:0000256" key="7">
    <source>
        <dbReference type="ARBA" id="ARBA00022832"/>
    </source>
</evidence>
<keyword evidence="11" id="KW-0443">Lipid metabolism</keyword>
<keyword evidence="6" id="KW-0256">Endoplasmic reticulum</keyword>
<dbReference type="Pfam" id="PF04116">
    <property type="entry name" value="FA_hydroxylase"/>
    <property type="match status" value="1"/>
</dbReference>
<evidence type="ECO:0000256" key="14">
    <source>
        <dbReference type="SAM" id="Phobius"/>
    </source>
</evidence>
<keyword evidence="3" id="KW-0444">Lipid biosynthesis</keyword>
<evidence type="ECO:0000256" key="5">
    <source>
        <dbReference type="ARBA" id="ARBA00022723"/>
    </source>
</evidence>
<evidence type="ECO:0000256" key="10">
    <source>
        <dbReference type="ARBA" id="ARBA00023002"/>
    </source>
</evidence>
<gene>
    <name evidence="16" type="ORF">F0U60_04280</name>
</gene>
<evidence type="ECO:0000256" key="9">
    <source>
        <dbReference type="ARBA" id="ARBA00022989"/>
    </source>
</evidence>
<evidence type="ECO:0000256" key="13">
    <source>
        <dbReference type="ARBA" id="ARBA00023160"/>
    </source>
</evidence>
<accession>A0ABY9WJT3</accession>